<feature type="transmembrane region" description="Helical" evidence="7">
    <location>
        <begin position="38"/>
        <end position="59"/>
    </location>
</feature>
<dbReference type="EMBL" id="PYGE01000012">
    <property type="protein sequence ID" value="PSL01820.1"/>
    <property type="molecule type" value="Genomic_DNA"/>
</dbReference>
<dbReference type="AlphaFoldDB" id="A0A2P8DX62"/>
<comment type="caution">
    <text evidence="9">The sequence shown here is derived from an EMBL/GenBank/DDBJ whole genome shotgun (WGS) entry which is preliminary data.</text>
</comment>
<dbReference type="InterPro" id="IPR025966">
    <property type="entry name" value="OppC_N"/>
</dbReference>
<gene>
    <name evidence="9" type="ORF">CLV30_11259</name>
</gene>
<evidence type="ECO:0000259" key="8">
    <source>
        <dbReference type="PROSITE" id="PS50928"/>
    </source>
</evidence>
<proteinExistence type="inferred from homology"/>
<dbReference type="Pfam" id="PF12911">
    <property type="entry name" value="OppC_N"/>
    <property type="match status" value="1"/>
</dbReference>
<dbReference type="PANTHER" id="PTHR43386:SF1">
    <property type="entry name" value="D,D-DIPEPTIDE TRANSPORT SYSTEM PERMEASE PROTEIN DDPC-RELATED"/>
    <property type="match status" value="1"/>
</dbReference>
<keyword evidence="3" id="KW-1003">Cell membrane</keyword>
<evidence type="ECO:0000256" key="5">
    <source>
        <dbReference type="ARBA" id="ARBA00022989"/>
    </source>
</evidence>
<keyword evidence="10" id="KW-1185">Reference proteome</keyword>
<evidence type="ECO:0000256" key="3">
    <source>
        <dbReference type="ARBA" id="ARBA00022475"/>
    </source>
</evidence>
<feature type="transmembrane region" description="Helical" evidence="7">
    <location>
        <begin position="185"/>
        <end position="203"/>
    </location>
</feature>
<protein>
    <submittedName>
        <fullName evidence="9">Peptide/nickel transport system permease protein</fullName>
    </submittedName>
</protein>
<dbReference type="Proteomes" id="UP000243528">
    <property type="component" value="Unassembled WGS sequence"/>
</dbReference>
<evidence type="ECO:0000256" key="6">
    <source>
        <dbReference type="ARBA" id="ARBA00023136"/>
    </source>
</evidence>
<dbReference type="SUPFAM" id="SSF161098">
    <property type="entry name" value="MetI-like"/>
    <property type="match status" value="1"/>
</dbReference>
<keyword evidence="6 7" id="KW-0472">Membrane</keyword>
<keyword evidence="4 7" id="KW-0812">Transmembrane</keyword>
<evidence type="ECO:0000256" key="7">
    <source>
        <dbReference type="RuleBase" id="RU363032"/>
    </source>
</evidence>
<reference evidence="9 10" key="1">
    <citation type="submission" date="2018-03" db="EMBL/GenBank/DDBJ databases">
        <title>Genomic Encyclopedia of Archaeal and Bacterial Type Strains, Phase II (KMG-II): from individual species to whole genera.</title>
        <authorList>
            <person name="Goeker M."/>
        </authorList>
    </citation>
    <scope>NUCLEOTIDE SEQUENCE [LARGE SCALE GENOMIC DNA]</scope>
    <source>
        <strain evidence="9 10">DSM 45211</strain>
    </source>
</reference>
<dbReference type="InterPro" id="IPR035906">
    <property type="entry name" value="MetI-like_sf"/>
</dbReference>
<dbReference type="PROSITE" id="PS50928">
    <property type="entry name" value="ABC_TM1"/>
    <property type="match status" value="1"/>
</dbReference>
<dbReference type="GO" id="GO:0055085">
    <property type="term" value="P:transmembrane transport"/>
    <property type="evidence" value="ECO:0007669"/>
    <property type="project" value="InterPro"/>
</dbReference>
<evidence type="ECO:0000256" key="1">
    <source>
        <dbReference type="ARBA" id="ARBA00004651"/>
    </source>
</evidence>
<evidence type="ECO:0000256" key="2">
    <source>
        <dbReference type="ARBA" id="ARBA00022448"/>
    </source>
</evidence>
<dbReference type="CDD" id="cd06261">
    <property type="entry name" value="TM_PBP2"/>
    <property type="match status" value="1"/>
</dbReference>
<feature type="transmembrane region" description="Helical" evidence="7">
    <location>
        <begin position="238"/>
        <end position="265"/>
    </location>
</feature>
<evidence type="ECO:0000256" key="4">
    <source>
        <dbReference type="ARBA" id="ARBA00022692"/>
    </source>
</evidence>
<evidence type="ECO:0000313" key="9">
    <source>
        <dbReference type="EMBL" id="PSL01820.1"/>
    </source>
</evidence>
<organism evidence="9 10">
    <name type="scientific">Haloactinopolyspora alba</name>
    <dbReference type="NCBI Taxonomy" id="648780"/>
    <lineage>
        <taxon>Bacteria</taxon>
        <taxon>Bacillati</taxon>
        <taxon>Actinomycetota</taxon>
        <taxon>Actinomycetes</taxon>
        <taxon>Jiangellales</taxon>
        <taxon>Jiangellaceae</taxon>
        <taxon>Haloactinopolyspora</taxon>
    </lineage>
</organism>
<accession>A0A2P8DX62</accession>
<dbReference type="PANTHER" id="PTHR43386">
    <property type="entry name" value="OLIGOPEPTIDE TRANSPORT SYSTEM PERMEASE PROTEIN APPC"/>
    <property type="match status" value="1"/>
</dbReference>
<dbReference type="InterPro" id="IPR000515">
    <property type="entry name" value="MetI-like"/>
</dbReference>
<feature type="domain" description="ABC transmembrane type-1" evidence="8">
    <location>
        <begin position="120"/>
        <end position="310"/>
    </location>
</feature>
<dbReference type="RefSeq" id="WP_205740999.1">
    <property type="nucleotide sequence ID" value="NZ_PYGE01000012.1"/>
</dbReference>
<keyword evidence="5 7" id="KW-1133">Transmembrane helix</keyword>
<dbReference type="Pfam" id="PF00528">
    <property type="entry name" value="BPD_transp_1"/>
    <property type="match status" value="1"/>
</dbReference>
<evidence type="ECO:0000313" key="10">
    <source>
        <dbReference type="Proteomes" id="UP000243528"/>
    </source>
</evidence>
<dbReference type="GO" id="GO:0005886">
    <property type="term" value="C:plasma membrane"/>
    <property type="evidence" value="ECO:0007669"/>
    <property type="project" value="UniProtKB-SubCell"/>
</dbReference>
<feature type="transmembrane region" description="Helical" evidence="7">
    <location>
        <begin position="159"/>
        <end position="179"/>
    </location>
</feature>
<sequence length="326" mass="35169">MSTPDQQRPGAGDEDQGIAVVARTQGQLVRRRFFRHRLAMISLVVFVAILVLSFSSTGIGPIPGWWKHDYTTIGTVVDGGRPTLSVVPGFLGGDGIHLGEHPFGQDNKGIDYFALTMRGTQISLMIAFIVGGLGSFIGVLIGAAAGFFRGWTETILMRFTDVIIIMPLLAIVAVIANQAGNAGPFWLAVVIALFTWTGLARIVRGEFLSLREKEFVEAARAAGTPAWRIIRKHILPNTLGVILVSATLSLAGAVILETALSFLGFGVKPPDTSLGRLVSVYQGAFVTRPWLFIWPGVFIVAIALTVNFIGDGLRDAFDPRQNKVRS</sequence>
<feature type="transmembrane region" description="Helical" evidence="7">
    <location>
        <begin position="122"/>
        <end position="147"/>
    </location>
</feature>
<keyword evidence="2 7" id="KW-0813">Transport</keyword>
<comment type="subcellular location">
    <subcellularLocation>
        <location evidence="1 7">Cell membrane</location>
        <topology evidence="1 7">Multi-pass membrane protein</topology>
    </subcellularLocation>
</comment>
<dbReference type="Gene3D" id="1.10.3720.10">
    <property type="entry name" value="MetI-like"/>
    <property type="match status" value="1"/>
</dbReference>
<dbReference type="InterPro" id="IPR050366">
    <property type="entry name" value="BP-dependent_transpt_permease"/>
</dbReference>
<name>A0A2P8DX62_9ACTN</name>
<feature type="transmembrane region" description="Helical" evidence="7">
    <location>
        <begin position="291"/>
        <end position="310"/>
    </location>
</feature>
<comment type="similarity">
    <text evidence="7">Belongs to the binding-protein-dependent transport system permease family.</text>
</comment>